<comment type="similarity">
    <text evidence="4">Belongs to the NPH3 family.</text>
</comment>
<dbReference type="PROSITE" id="PS51649">
    <property type="entry name" value="NPH3"/>
    <property type="match status" value="1"/>
</dbReference>
<organism evidence="7 8">
    <name type="scientific">Durio zibethinus</name>
    <name type="common">Durian</name>
    <dbReference type="NCBI Taxonomy" id="66656"/>
    <lineage>
        <taxon>Eukaryota</taxon>
        <taxon>Viridiplantae</taxon>
        <taxon>Streptophyta</taxon>
        <taxon>Embryophyta</taxon>
        <taxon>Tracheophyta</taxon>
        <taxon>Spermatophyta</taxon>
        <taxon>Magnoliopsida</taxon>
        <taxon>eudicotyledons</taxon>
        <taxon>Gunneridae</taxon>
        <taxon>Pentapetalae</taxon>
        <taxon>rosids</taxon>
        <taxon>malvids</taxon>
        <taxon>Malvales</taxon>
        <taxon>Malvaceae</taxon>
        <taxon>Helicteroideae</taxon>
        <taxon>Durio</taxon>
    </lineage>
</organism>
<dbReference type="FunFam" id="3.30.710.10:FF:000168">
    <property type="entry name" value="BTB/POZ domain-containing protein At1g03010"/>
    <property type="match status" value="1"/>
</dbReference>
<keyword evidence="7" id="KW-1185">Reference proteome</keyword>
<evidence type="ECO:0000313" key="8">
    <source>
        <dbReference type="RefSeq" id="XP_022753893.1"/>
    </source>
</evidence>
<dbReference type="InterPro" id="IPR011333">
    <property type="entry name" value="SKP1/BTB/POZ_sf"/>
</dbReference>
<dbReference type="PANTHER" id="PTHR32370">
    <property type="entry name" value="OS12G0117600 PROTEIN"/>
    <property type="match status" value="1"/>
</dbReference>
<dbReference type="GO" id="GO:0016567">
    <property type="term" value="P:protein ubiquitination"/>
    <property type="evidence" value="ECO:0007669"/>
    <property type="project" value="UniProtKB-UniPathway"/>
</dbReference>
<keyword evidence="2" id="KW-0597">Phosphoprotein</keyword>
<evidence type="ECO:0000256" key="3">
    <source>
        <dbReference type="ARBA" id="ARBA00022786"/>
    </source>
</evidence>
<dbReference type="Pfam" id="PF03000">
    <property type="entry name" value="NPH3"/>
    <property type="match status" value="1"/>
</dbReference>
<evidence type="ECO:0000256" key="4">
    <source>
        <dbReference type="PROSITE-ProRule" id="PRU00982"/>
    </source>
</evidence>
<feature type="domain" description="NPH3" evidence="6">
    <location>
        <begin position="186"/>
        <end position="465"/>
    </location>
</feature>
<evidence type="ECO:0000259" key="5">
    <source>
        <dbReference type="PROSITE" id="PS50097"/>
    </source>
</evidence>
<dbReference type="AlphaFoldDB" id="A0A6P5ZLW4"/>
<evidence type="ECO:0000256" key="2">
    <source>
        <dbReference type="ARBA" id="ARBA00022553"/>
    </source>
</evidence>
<reference evidence="8" key="1">
    <citation type="submission" date="2025-08" db="UniProtKB">
        <authorList>
            <consortium name="RefSeq"/>
        </authorList>
    </citation>
    <scope>IDENTIFICATION</scope>
    <source>
        <tissue evidence="8">Fruit stalk</tissue>
    </source>
</reference>
<accession>A0A6P5ZLW4</accession>
<dbReference type="SUPFAM" id="SSF54695">
    <property type="entry name" value="POZ domain"/>
    <property type="match status" value="1"/>
</dbReference>
<dbReference type="InterPro" id="IPR027356">
    <property type="entry name" value="NPH3_dom"/>
</dbReference>
<dbReference type="Gene3D" id="3.30.710.10">
    <property type="entry name" value="Potassium Channel Kv1.1, Chain A"/>
    <property type="match status" value="1"/>
</dbReference>
<feature type="domain" description="BTB" evidence="5">
    <location>
        <begin position="31"/>
        <end position="99"/>
    </location>
</feature>
<dbReference type="Pfam" id="PF00651">
    <property type="entry name" value="BTB"/>
    <property type="match status" value="1"/>
</dbReference>
<evidence type="ECO:0000313" key="7">
    <source>
        <dbReference type="Proteomes" id="UP000515121"/>
    </source>
</evidence>
<gene>
    <name evidence="8" type="primary">LOC111302225</name>
</gene>
<dbReference type="PROSITE" id="PS50097">
    <property type="entry name" value="BTB"/>
    <property type="match status" value="1"/>
</dbReference>
<sequence>MALATPVKSNSRMSVAMERTGQWVFSQEIPTDVVVEVGEANFNLHKFMLVAKSNYVRKLIMETKELDLTRINVSDIPGGPEIFEKAAKFCYGVNFDITVHNVAALRCAAEYLQMTDKCCESNLAGRTEDFLSQVALSSLSGAVVVLKSCEDLLPMAEELKIVQRCIDVASARACSEVNFPCRTHPNWWTEGLSILDVELFGRIIGAMKQRGAKALTLASALITYAERWLRDIVRDHSGNGIKCSDHTDSDLRIQQRELLESIVTLLPAEKAAFPIHFLCCLLRCAIFLKASSACRNEQEKRISVILEHVMVDDLLVLSFTYDGERLLDLDSVRRIISGFVEKEKSMAVFNGGDFREVSSSAMQRVAKTIDAYLAEIATIAEPTISMFNGIANLVPKGARKVEDDLYRAIDIYLKAHPNLDEIDREKVCSSMDPLKLSYEARLHATQNKRLPMQIVLHALYYDQLKIRSSGVDVRNAPDAAPTRKQLEADVSLAKENKALRFELMKMKM</sequence>
<dbReference type="Proteomes" id="UP000515121">
    <property type="component" value="Unplaced"/>
</dbReference>
<dbReference type="SMART" id="SM00225">
    <property type="entry name" value="BTB"/>
    <property type="match status" value="1"/>
</dbReference>
<name>A0A6P5ZLW4_DURZI</name>
<proteinExistence type="inferred from homology"/>
<protein>
    <submittedName>
        <fullName evidence="8">Root phototropism protein 2-like</fullName>
    </submittedName>
</protein>
<dbReference type="KEGG" id="dzi:111302225"/>
<dbReference type="UniPathway" id="UPA00143"/>
<dbReference type="InterPro" id="IPR043454">
    <property type="entry name" value="NPH3/RPT2-like"/>
</dbReference>
<dbReference type="GeneID" id="111302225"/>
<comment type="pathway">
    <text evidence="1">Protein modification; protein ubiquitination.</text>
</comment>
<dbReference type="OrthoDB" id="624345at2759"/>
<dbReference type="RefSeq" id="XP_022753893.1">
    <property type="nucleotide sequence ID" value="XM_022898158.1"/>
</dbReference>
<dbReference type="InterPro" id="IPR000210">
    <property type="entry name" value="BTB/POZ_dom"/>
</dbReference>
<evidence type="ECO:0000259" key="6">
    <source>
        <dbReference type="PROSITE" id="PS51649"/>
    </source>
</evidence>
<keyword evidence="3" id="KW-0833">Ubl conjugation pathway</keyword>
<evidence type="ECO:0000256" key="1">
    <source>
        <dbReference type="ARBA" id="ARBA00004906"/>
    </source>
</evidence>